<organism evidence="2 5">
    <name type="scientific">Ficus carica</name>
    <name type="common">Common fig</name>
    <dbReference type="NCBI Taxonomy" id="3494"/>
    <lineage>
        <taxon>Eukaryota</taxon>
        <taxon>Viridiplantae</taxon>
        <taxon>Streptophyta</taxon>
        <taxon>Embryophyta</taxon>
        <taxon>Tracheophyta</taxon>
        <taxon>Spermatophyta</taxon>
        <taxon>Magnoliopsida</taxon>
        <taxon>eudicotyledons</taxon>
        <taxon>Gunneridae</taxon>
        <taxon>Pentapetalae</taxon>
        <taxon>rosids</taxon>
        <taxon>fabids</taxon>
        <taxon>Rosales</taxon>
        <taxon>Moraceae</taxon>
        <taxon>Ficeae</taxon>
        <taxon>Ficus</taxon>
    </lineage>
</organism>
<dbReference type="EMBL" id="BTGU01000478">
    <property type="protein sequence ID" value="GMN67626.1"/>
    <property type="molecule type" value="Genomic_DNA"/>
</dbReference>
<dbReference type="Proteomes" id="UP001187192">
    <property type="component" value="Unassembled WGS sequence"/>
</dbReference>
<evidence type="ECO:0000313" key="5">
    <source>
        <dbReference type="Proteomes" id="UP001187192"/>
    </source>
</evidence>
<accession>A0AA88E1A0</accession>
<reference evidence="2" key="1">
    <citation type="submission" date="2023-07" db="EMBL/GenBank/DDBJ databases">
        <title>draft genome sequence of fig (Ficus carica).</title>
        <authorList>
            <person name="Takahashi T."/>
            <person name="Nishimura K."/>
        </authorList>
    </citation>
    <scope>NUCLEOTIDE SEQUENCE</scope>
</reference>
<evidence type="ECO:0000313" key="3">
    <source>
        <dbReference type="EMBL" id="GMN67623.1"/>
    </source>
</evidence>
<keyword evidence="5" id="KW-1185">Reference proteome</keyword>
<dbReference type="AlphaFoldDB" id="A0AA88E1A0"/>
<name>A0AA88E1A0_FICCA</name>
<comment type="caution">
    <text evidence="2">The sequence shown here is derived from an EMBL/GenBank/DDBJ whole genome shotgun (WGS) entry which is preliminary data.</text>
</comment>
<evidence type="ECO:0000313" key="1">
    <source>
        <dbReference type="EMBL" id="GMN65967.1"/>
    </source>
</evidence>
<evidence type="ECO:0000313" key="2">
    <source>
        <dbReference type="EMBL" id="GMN65994.1"/>
    </source>
</evidence>
<dbReference type="EMBL" id="BTGU01000276">
    <property type="protein sequence ID" value="GMN65967.1"/>
    <property type="molecule type" value="Genomic_DNA"/>
</dbReference>
<evidence type="ECO:0000313" key="4">
    <source>
        <dbReference type="EMBL" id="GMN67626.1"/>
    </source>
</evidence>
<proteinExistence type="predicted"/>
<protein>
    <submittedName>
        <fullName evidence="2">Uncharacterized protein</fullName>
    </submittedName>
</protein>
<gene>
    <name evidence="1" type="ORF">TIFTF001_035041</name>
    <name evidence="2" type="ORF">TIFTF001_035063</name>
    <name evidence="3" type="ORF">TIFTF001_036684</name>
    <name evidence="4" type="ORF">TIFTF001_036687</name>
</gene>
<dbReference type="EMBL" id="BTGU01000477">
    <property type="protein sequence ID" value="GMN67623.1"/>
    <property type="molecule type" value="Genomic_DNA"/>
</dbReference>
<sequence length="74" mass="8458">MQQAIQEQQLSQGSVNQRLDQLLARYDQFVACHDQQFDYLVQFNNSLVTMFSNCALDSRPDGVPFPQLSILPPI</sequence>
<dbReference type="EMBL" id="BTGU01000277">
    <property type="protein sequence ID" value="GMN65994.1"/>
    <property type="molecule type" value="Genomic_DNA"/>
</dbReference>